<dbReference type="HOGENOM" id="CLU_006344_8_1_1"/>
<keyword evidence="2" id="KW-1185">Reference proteome</keyword>
<sequence length="115" mass="13271">MADYPEQCLVACCMENRCPICKVNPNHRGSHEATLLRETKETVVLLAMNETNSKDMKFKETYQEIGLCPIYPPFWACLPHCDIFQSFMLDLLHQLHKGVFKDHLVKWLVFGSPVS</sequence>
<evidence type="ECO:0000313" key="2">
    <source>
        <dbReference type="Proteomes" id="UP000001194"/>
    </source>
</evidence>
<reference evidence="1 2" key="1">
    <citation type="journal article" date="2008" name="Nature">
        <title>The genome of Laccaria bicolor provides insights into mycorrhizal symbiosis.</title>
        <authorList>
            <person name="Martin F."/>
            <person name="Aerts A."/>
            <person name="Ahren D."/>
            <person name="Brun A."/>
            <person name="Danchin E.G.J."/>
            <person name="Duchaussoy F."/>
            <person name="Gibon J."/>
            <person name="Kohler A."/>
            <person name="Lindquist E."/>
            <person name="Pereda V."/>
            <person name="Salamov A."/>
            <person name="Shapiro H.J."/>
            <person name="Wuyts J."/>
            <person name="Blaudez D."/>
            <person name="Buee M."/>
            <person name="Brokstein P."/>
            <person name="Canbaeck B."/>
            <person name="Cohen D."/>
            <person name="Courty P.E."/>
            <person name="Coutinho P.M."/>
            <person name="Delaruelle C."/>
            <person name="Detter J.C."/>
            <person name="Deveau A."/>
            <person name="DiFazio S."/>
            <person name="Duplessis S."/>
            <person name="Fraissinet-Tachet L."/>
            <person name="Lucic E."/>
            <person name="Frey-Klett P."/>
            <person name="Fourrey C."/>
            <person name="Feussner I."/>
            <person name="Gay G."/>
            <person name="Grimwood J."/>
            <person name="Hoegger P.J."/>
            <person name="Jain P."/>
            <person name="Kilaru S."/>
            <person name="Labbe J."/>
            <person name="Lin Y.C."/>
            <person name="Legue V."/>
            <person name="Le Tacon F."/>
            <person name="Marmeisse R."/>
            <person name="Melayah D."/>
            <person name="Montanini B."/>
            <person name="Muratet M."/>
            <person name="Nehls U."/>
            <person name="Niculita-Hirzel H."/>
            <person name="Oudot-Le Secq M.P."/>
            <person name="Peter M."/>
            <person name="Quesneville H."/>
            <person name="Rajashekar B."/>
            <person name="Reich M."/>
            <person name="Rouhier N."/>
            <person name="Schmutz J."/>
            <person name="Yin T."/>
            <person name="Chalot M."/>
            <person name="Henrissat B."/>
            <person name="Kuees U."/>
            <person name="Lucas S."/>
            <person name="Van de Peer Y."/>
            <person name="Podila G.K."/>
            <person name="Polle A."/>
            <person name="Pukkila P.J."/>
            <person name="Richardson P.M."/>
            <person name="Rouze P."/>
            <person name="Sanders I.R."/>
            <person name="Stajich J.E."/>
            <person name="Tunlid A."/>
            <person name="Tuskan G."/>
            <person name="Grigoriev I.V."/>
        </authorList>
    </citation>
    <scope>NUCLEOTIDE SEQUENCE [LARGE SCALE GENOMIC DNA]</scope>
    <source>
        <strain evidence="2">S238N-H82 / ATCC MYA-4686</strain>
    </source>
</reference>
<dbReference type="RefSeq" id="XP_001888586.1">
    <property type="nucleotide sequence ID" value="XM_001888551.1"/>
</dbReference>
<dbReference type="OrthoDB" id="2418900at2759"/>
<dbReference type="KEGG" id="lbc:LACBIDRAFT_312979"/>
<gene>
    <name evidence="1" type="ORF">LACBIDRAFT_312979</name>
</gene>
<dbReference type="InParanoid" id="B0DX90"/>
<dbReference type="GeneID" id="6084202"/>
<evidence type="ECO:0000313" key="1">
    <source>
        <dbReference type="EMBL" id="EDR00794.1"/>
    </source>
</evidence>
<name>B0DX90_LACBS</name>
<dbReference type="InterPro" id="IPR041078">
    <property type="entry name" value="Plavaka"/>
</dbReference>
<dbReference type="EMBL" id="DS547146">
    <property type="protein sequence ID" value="EDR00794.1"/>
    <property type="molecule type" value="Genomic_DNA"/>
</dbReference>
<accession>B0DX90</accession>
<organism evidence="2">
    <name type="scientific">Laccaria bicolor (strain S238N-H82 / ATCC MYA-4686)</name>
    <name type="common">Bicoloured deceiver</name>
    <name type="synonym">Laccaria laccata var. bicolor</name>
    <dbReference type="NCBI Taxonomy" id="486041"/>
    <lineage>
        <taxon>Eukaryota</taxon>
        <taxon>Fungi</taxon>
        <taxon>Dikarya</taxon>
        <taxon>Basidiomycota</taxon>
        <taxon>Agaricomycotina</taxon>
        <taxon>Agaricomycetes</taxon>
        <taxon>Agaricomycetidae</taxon>
        <taxon>Agaricales</taxon>
        <taxon>Agaricineae</taxon>
        <taxon>Hydnangiaceae</taxon>
        <taxon>Laccaria</taxon>
    </lineage>
</organism>
<protein>
    <submittedName>
        <fullName evidence="1">Predicted protein</fullName>
    </submittedName>
</protein>
<dbReference type="Proteomes" id="UP000001194">
    <property type="component" value="Unassembled WGS sequence"/>
</dbReference>
<dbReference type="AlphaFoldDB" id="B0DX90"/>
<proteinExistence type="predicted"/>
<dbReference type="Pfam" id="PF18759">
    <property type="entry name" value="Plavaka"/>
    <property type="match status" value="1"/>
</dbReference>